<dbReference type="OrthoDB" id="4841635at2"/>
<keyword evidence="4" id="KW-1185">Reference proteome</keyword>
<feature type="compositionally biased region" description="Low complexity" evidence="1">
    <location>
        <begin position="274"/>
        <end position="297"/>
    </location>
</feature>
<protein>
    <submittedName>
        <fullName evidence="3">HNH nuclease</fullName>
    </submittedName>
</protein>
<sequence>MESNAATAALEGRYAAFLASASGLGSDELLDALELAQREIDAASARQAVALAHLSARDCHRQEDGTMAEVHHGLGHQRLDGPELAAPRLGVSVHVATRRMEDAIRQMTRTPAVVDAMASGDLDEHRASIVTQETEFLSPESAAEVVARVAPVWGQLTAGPLRQLLARTAAQVDPDAVTAHAEDERKRRGLTRRTGVHGTDHWRGDFRVEDARTAWAAVTERARQLVRGGAADNLEMARADAMMELILEHSDVTVVVHATRAADDTPHTHDTPHAGNATTTDATAAAATTAGATAADAGDAEADNSHASARPPHPDSGASSAKPSTSGDSMRPAAAASASGSSAAEDLVEVGGLGGPGTTFVRRDWLDAAGTSDPVRDLACDTDTGALIHGDVPPALARGQQAARRAHRARERARERARSRADTGPDAARITDAARSTSEAAAMEDSVDFSESYRVPDPMARLIRLRDGSCRFPGCAVPARQCDLDHVRPWPVGPTTPTNLMALCRRHHRIKQRDGWTVKLHPDGHADWTDPTGYQRITWPVDHLHLVTAGHTHRDALGTTTPRTPARDSRTTIDVPSTFEEELIELLGGPDKARRRAHPVVYDAYGNKLKGPPPPLDLDDTLHHGTAPWDQLILDLPPRPPTTPETTPSDELLAPAVDSGVVRSSGE</sequence>
<feature type="region of interest" description="Disordered" evidence="1">
    <location>
        <begin position="176"/>
        <end position="196"/>
    </location>
</feature>
<dbReference type="SMART" id="SM00507">
    <property type="entry name" value="HNHc"/>
    <property type="match status" value="1"/>
</dbReference>
<dbReference type="AlphaFoldDB" id="A0A0A0JF29"/>
<evidence type="ECO:0000313" key="4">
    <source>
        <dbReference type="Proteomes" id="UP000030002"/>
    </source>
</evidence>
<gene>
    <name evidence="3" type="ORF">N802_12630</name>
</gene>
<organism evidence="3 4">
    <name type="scientific">Knoellia sinensis KCTC 19936</name>
    <dbReference type="NCBI Taxonomy" id="1385520"/>
    <lineage>
        <taxon>Bacteria</taxon>
        <taxon>Bacillati</taxon>
        <taxon>Actinomycetota</taxon>
        <taxon>Actinomycetes</taxon>
        <taxon>Micrococcales</taxon>
        <taxon>Intrasporangiaceae</taxon>
        <taxon>Knoellia</taxon>
    </lineage>
</organism>
<evidence type="ECO:0000259" key="2">
    <source>
        <dbReference type="SMART" id="SM00507"/>
    </source>
</evidence>
<dbReference type="RefSeq" id="WP_035912344.1">
    <property type="nucleotide sequence ID" value="NZ_AVPJ01000002.1"/>
</dbReference>
<feature type="region of interest" description="Disordered" evidence="1">
    <location>
        <begin position="262"/>
        <end position="342"/>
    </location>
</feature>
<accession>A0A0A0JF29</accession>
<comment type="caution">
    <text evidence="3">The sequence shown here is derived from an EMBL/GenBank/DDBJ whole genome shotgun (WGS) entry which is preliminary data.</text>
</comment>
<dbReference type="CDD" id="cd00085">
    <property type="entry name" value="HNHc"/>
    <property type="match status" value="1"/>
</dbReference>
<feature type="compositionally biased region" description="Polar residues" evidence="1">
    <location>
        <begin position="317"/>
        <end position="328"/>
    </location>
</feature>
<dbReference type="STRING" id="1385520.N802_12630"/>
<feature type="compositionally biased region" description="Basic and acidic residues" evidence="1">
    <location>
        <begin position="412"/>
        <end position="423"/>
    </location>
</feature>
<name>A0A0A0JF29_9MICO</name>
<feature type="region of interest" description="Disordered" evidence="1">
    <location>
        <begin position="636"/>
        <end position="667"/>
    </location>
</feature>
<dbReference type="EMBL" id="AVPJ01000002">
    <property type="protein sequence ID" value="KGN34216.1"/>
    <property type="molecule type" value="Genomic_DNA"/>
</dbReference>
<dbReference type="Gene3D" id="1.10.30.50">
    <property type="match status" value="1"/>
</dbReference>
<feature type="compositionally biased region" description="Basic and acidic residues" evidence="1">
    <location>
        <begin position="262"/>
        <end position="272"/>
    </location>
</feature>
<dbReference type="InterPro" id="IPR003615">
    <property type="entry name" value="HNH_nuc"/>
</dbReference>
<feature type="region of interest" description="Disordered" evidence="1">
    <location>
        <begin position="408"/>
        <end position="443"/>
    </location>
</feature>
<proteinExistence type="predicted"/>
<feature type="compositionally biased region" description="Low complexity" evidence="1">
    <location>
        <begin position="333"/>
        <end position="342"/>
    </location>
</feature>
<evidence type="ECO:0000313" key="3">
    <source>
        <dbReference type="EMBL" id="KGN34216.1"/>
    </source>
</evidence>
<dbReference type="eggNOG" id="COG1403">
    <property type="taxonomic scope" value="Bacteria"/>
</dbReference>
<dbReference type="Proteomes" id="UP000030002">
    <property type="component" value="Unassembled WGS sequence"/>
</dbReference>
<reference evidence="3 4" key="1">
    <citation type="submission" date="2013-08" db="EMBL/GenBank/DDBJ databases">
        <title>The genome sequence of Knoellia sinensis.</title>
        <authorList>
            <person name="Zhu W."/>
            <person name="Wang G."/>
        </authorList>
    </citation>
    <scope>NUCLEOTIDE SEQUENCE [LARGE SCALE GENOMIC DNA]</scope>
    <source>
        <strain evidence="3 4">KCTC 19936</strain>
    </source>
</reference>
<evidence type="ECO:0000256" key="1">
    <source>
        <dbReference type="SAM" id="MobiDB-lite"/>
    </source>
</evidence>
<feature type="domain" description="HNH nuclease" evidence="2">
    <location>
        <begin position="458"/>
        <end position="509"/>
    </location>
</feature>